<dbReference type="EMBL" id="CAJPWZ010001102">
    <property type="protein sequence ID" value="CAG2208085.1"/>
    <property type="molecule type" value="Genomic_DNA"/>
</dbReference>
<reference evidence="1" key="1">
    <citation type="submission" date="2021-03" db="EMBL/GenBank/DDBJ databases">
        <authorList>
            <person name="Bekaert M."/>
        </authorList>
    </citation>
    <scope>NUCLEOTIDE SEQUENCE</scope>
</reference>
<dbReference type="Proteomes" id="UP000683360">
    <property type="component" value="Unassembled WGS sequence"/>
</dbReference>
<accession>A0A8S3RN75</accession>
<protein>
    <submittedName>
        <fullName evidence="1">Uncharacterized protein</fullName>
    </submittedName>
</protein>
<organism evidence="1 2">
    <name type="scientific">Mytilus edulis</name>
    <name type="common">Blue mussel</name>
    <dbReference type="NCBI Taxonomy" id="6550"/>
    <lineage>
        <taxon>Eukaryota</taxon>
        <taxon>Metazoa</taxon>
        <taxon>Spiralia</taxon>
        <taxon>Lophotrochozoa</taxon>
        <taxon>Mollusca</taxon>
        <taxon>Bivalvia</taxon>
        <taxon>Autobranchia</taxon>
        <taxon>Pteriomorphia</taxon>
        <taxon>Mytilida</taxon>
        <taxon>Mytiloidea</taxon>
        <taxon>Mytilidae</taxon>
        <taxon>Mytilinae</taxon>
        <taxon>Mytilus</taxon>
    </lineage>
</organism>
<gene>
    <name evidence="1" type="ORF">MEDL_22312</name>
</gene>
<sequence>MPIRQVFIKDELHSSIEANQINLCRYILMEANKSVLFPLLEEALEKSYLTKRRNTIKAVTSRIIKEFYQIHKNVLTKTSIWLGIECACKTTKEEGYKDCLCFFQKPKIIVVERHHSHFEDTSVEKVFAGFSIRIIDFMESNATEASIVANKILKILKLN</sequence>
<dbReference type="OrthoDB" id="6130942at2759"/>
<keyword evidence="2" id="KW-1185">Reference proteome</keyword>
<evidence type="ECO:0000313" key="1">
    <source>
        <dbReference type="EMBL" id="CAG2208085.1"/>
    </source>
</evidence>
<name>A0A8S3RN75_MYTED</name>
<dbReference type="AlphaFoldDB" id="A0A8S3RN75"/>
<proteinExistence type="predicted"/>
<evidence type="ECO:0000313" key="2">
    <source>
        <dbReference type="Proteomes" id="UP000683360"/>
    </source>
</evidence>
<comment type="caution">
    <text evidence="1">The sequence shown here is derived from an EMBL/GenBank/DDBJ whole genome shotgun (WGS) entry which is preliminary data.</text>
</comment>